<dbReference type="PANTHER" id="PTHR38831">
    <property type="entry name" value="TYPE II SECRETION SYSTEM PROTEIN K"/>
    <property type="match status" value="1"/>
</dbReference>
<feature type="domain" description="T2SS protein K first SAM-like" evidence="11">
    <location>
        <begin position="115"/>
        <end position="220"/>
    </location>
</feature>
<dbReference type="InterPro" id="IPR005628">
    <property type="entry name" value="GspK"/>
</dbReference>
<gene>
    <name evidence="12" type="ORF">DES40_2014</name>
</gene>
<evidence type="ECO:0000256" key="9">
    <source>
        <dbReference type="ARBA" id="ARBA00023136"/>
    </source>
</evidence>
<evidence type="ECO:0000256" key="7">
    <source>
        <dbReference type="ARBA" id="ARBA00022927"/>
    </source>
</evidence>
<evidence type="ECO:0000256" key="6">
    <source>
        <dbReference type="ARBA" id="ARBA00022692"/>
    </source>
</evidence>
<dbReference type="GO" id="GO:0005886">
    <property type="term" value="C:plasma membrane"/>
    <property type="evidence" value="ECO:0007669"/>
    <property type="project" value="UniProtKB-SubCell"/>
</dbReference>
<dbReference type="RefSeq" id="WP_121101535.1">
    <property type="nucleotide sequence ID" value="NZ_RBII01000002.1"/>
</dbReference>
<dbReference type="EMBL" id="RBII01000002">
    <property type="protein sequence ID" value="RKQ69215.1"/>
    <property type="molecule type" value="Genomic_DNA"/>
</dbReference>
<dbReference type="OrthoDB" id="9788973at2"/>
<dbReference type="Gene3D" id="1.10.40.60">
    <property type="entry name" value="EpsJ-like"/>
    <property type="match status" value="2"/>
</dbReference>
<sequence length="367" mass="40229">MILRRKHIDSQDTADSESGAVLLTTLLIMAIMAALAVALMDDVRLALKRTANVNDYAQADWYVRGAEDYVGDVLGASLLNIEAENRNQVLTSMNPLILPLEGGAMQLDIRDGSHCFNLNSLTSAENESVNTVAANQFIQLMEILGIPPIQSTVISARVIDWIDSDNQTQPGGAEDGDYLRRTPPILTANTGLASVMELRAIEGITAEIYETLRPWVCIGPPHEISPFNVDSAQPWQAPLLATYLGGQEQLALALQILQERPPQGYGDFATLSESPALAAFGDDKEDAIDSDLWAEDIIVFTPPALWVELSLAYRKVQRSRSFNFTGLDNNTLLLTYRGWGRESFRPNLDPNILEAASLGQTTNTEEN</sequence>
<dbReference type="PANTHER" id="PTHR38831:SF1">
    <property type="entry name" value="TYPE II SECRETION SYSTEM PROTEIN K-RELATED"/>
    <property type="match status" value="1"/>
</dbReference>
<keyword evidence="7" id="KW-0653">Protein transport</keyword>
<dbReference type="InParanoid" id="A0A420WE48"/>
<keyword evidence="3" id="KW-0813">Transport</keyword>
<feature type="transmembrane region" description="Helical" evidence="10">
    <location>
        <begin position="20"/>
        <end position="40"/>
    </location>
</feature>
<name>A0A420WE48_9PROT</name>
<dbReference type="SUPFAM" id="SSF54523">
    <property type="entry name" value="Pili subunits"/>
    <property type="match status" value="1"/>
</dbReference>
<dbReference type="AlphaFoldDB" id="A0A420WE48"/>
<reference evidence="12 13" key="1">
    <citation type="submission" date="2018-10" db="EMBL/GenBank/DDBJ databases">
        <title>Genomic Encyclopedia of Type Strains, Phase IV (KMG-IV): sequencing the most valuable type-strain genomes for metagenomic binning, comparative biology and taxonomic classification.</title>
        <authorList>
            <person name="Goeker M."/>
        </authorList>
    </citation>
    <scope>NUCLEOTIDE SEQUENCE [LARGE SCALE GENOMIC DNA]</scope>
    <source>
        <strain evidence="12 13">DSM 22008</strain>
    </source>
</reference>
<dbReference type="InterPro" id="IPR045584">
    <property type="entry name" value="Pilin-like"/>
</dbReference>
<comment type="similarity">
    <text evidence="2">Belongs to the GSP K family.</text>
</comment>
<evidence type="ECO:0000313" key="13">
    <source>
        <dbReference type="Proteomes" id="UP000282211"/>
    </source>
</evidence>
<dbReference type="InterPro" id="IPR049031">
    <property type="entry name" value="T2SSK_SAM-like_1st"/>
</dbReference>
<keyword evidence="13" id="KW-1185">Reference proteome</keyword>
<evidence type="ECO:0000256" key="10">
    <source>
        <dbReference type="SAM" id="Phobius"/>
    </source>
</evidence>
<keyword evidence="6 10" id="KW-0812">Transmembrane</keyword>
<comment type="subcellular location">
    <subcellularLocation>
        <location evidence="1">Cell inner membrane</location>
    </subcellularLocation>
</comment>
<dbReference type="SUPFAM" id="SSF158544">
    <property type="entry name" value="GspK insert domain-like"/>
    <property type="match status" value="2"/>
</dbReference>
<evidence type="ECO:0000256" key="5">
    <source>
        <dbReference type="ARBA" id="ARBA00022519"/>
    </source>
</evidence>
<comment type="caution">
    <text evidence="12">The sequence shown here is derived from an EMBL/GenBank/DDBJ whole genome shotgun (WGS) entry which is preliminary data.</text>
</comment>
<keyword evidence="8 10" id="KW-1133">Transmembrane helix</keyword>
<proteinExistence type="inferred from homology"/>
<dbReference type="Proteomes" id="UP000282211">
    <property type="component" value="Unassembled WGS sequence"/>
</dbReference>
<evidence type="ECO:0000256" key="8">
    <source>
        <dbReference type="ARBA" id="ARBA00022989"/>
    </source>
</evidence>
<organism evidence="12 13">
    <name type="scientific">Litorimonas taeanensis</name>
    <dbReference type="NCBI Taxonomy" id="568099"/>
    <lineage>
        <taxon>Bacteria</taxon>
        <taxon>Pseudomonadati</taxon>
        <taxon>Pseudomonadota</taxon>
        <taxon>Alphaproteobacteria</taxon>
        <taxon>Maricaulales</taxon>
        <taxon>Robiginitomaculaceae</taxon>
    </lineage>
</organism>
<evidence type="ECO:0000313" key="12">
    <source>
        <dbReference type="EMBL" id="RKQ69215.1"/>
    </source>
</evidence>
<dbReference type="Pfam" id="PF21687">
    <property type="entry name" value="T2SSK_1st"/>
    <property type="match status" value="1"/>
</dbReference>
<protein>
    <submittedName>
        <fullName evidence="12">Type II secretion system protein K (GspK)</fullName>
    </submittedName>
</protein>
<evidence type="ECO:0000256" key="3">
    <source>
        <dbReference type="ARBA" id="ARBA00022448"/>
    </source>
</evidence>
<accession>A0A420WE48</accession>
<evidence type="ECO:0000259" key="11">
    <source>
        <dbReference type="Pfam" id="PF21687"/>
    </source>
</evidence>
<evidence type="ECO:0000256" key="1">
    <source>
        <dbReference type="ARBA" id="ARBA00004533"/>
    </source>
</evidence>
<keyword evidence="4" id="KW-1003">Cell membrane</keyword>
<evidence type="ECO:0000256" key="4">
    <source>
        <dbReference type="ARBA" id="ARBA00022475"/>
    </source>
</evidence>
<evidence type="ECO:0000256" key="2">
    <source>
        <dbReference type="ARBA" id="ARBA00007246"/>
    </source>
</evidence>
<keyword evidence="5" id="KW-0997">Cell inner membrane</keyword>
<dbReference type="GO" id="GO:0009306">
    <property type="term" value="P:protein secretion"/>
    <property type="evidence" value="ECO:0007669"/>
    <property type="project" value="InterPro"/>
</dbReference>
<dbReference type="FunCoup" id="A0A420WE48">
    <property type="interactions" value="28"/>
</dbReference>
<dbReference type="NCBIfam" id="NF037980">
    <property type="entry name" value="T2SS_GspK"/>
    <property type="match status" value="1"/>
</dbReference>
<dbReference type="InterPro" id="IPR038072">
    <property type="entry name" value="GspK_central_sf"/>
</dbReference>
<keyword evidence="9 10" id="KW-0472">Membrane</keyword>
<dbReference type="Gene3D" id="3.30.1300.30">
    <property type="entry name" value="GSPII I/J protein-like"/>
    <property type="match status" value="1"/>
</dbReference>